<feature type="transmembrane region" description="Helical" evidence="8">
    <location>
        <begin position="98"/>
        <end position="115"/>
    </location>
</feature>
<keyword evidence="4 8" id="KW-1133">Transmembrane helix</keyword>
<dbReference type="Pfam" id="PF00361">
    <property type="entry name" value="Proton_antipo_M"/>
    <property type="match status" value="1"/>
</dbReference>
<dbReference type="InterPro" id="IPR001750">
    <property type="entry name" value="ND/Mrp_TM"/>
</dbReference>
<sequence length="484" mass="51755">MTIMIVVTALASVVSLGAPQAWVAEWANVTASVIDLVLILWVLVLVPSHGIVGADSFLIIDPFGVWVLVCLGVVYLAATVYARGYLRGQNRSTRSLRHFYALFACFALVMILTPIQNNPGLYWIAIDLTTLVSALLVGLEPHRRATEAAWKYLVLVAVGLSLALIGTVLFYFAGTFISGQSYPMTWQSFAKIAPRADPSLLLVAFLLVLVGYGTKVGLAPMHTWLPDAHSEGPTPVSAMLSGGLLNCAMLGIVRYLGIMRTTIVGNYANTALVVLGAASVVVAALFITRQRSIKRLAAYSSIEHMGIIALGFGFGGVLGTVGALYQMLNHSLTKSAVFFGAGNSIEAFGSRQIAGIRRVADFFPVMGATWLAAAVAITGAPPFGLFLSELTIARGGLLGPNAWAVGVMGVALIVIFVGFMGHFRRMYFTRARRSQVEQARRESLPITSVAPMVVAVTAVLVLGVWWPHPLWVFFTQVASAVGGR</sequence>
<feature type="transmembrane region" description="Helical" evidence="8">
    <location>
        <begin position="403"/>
        <end position="423"/>
    </location>
</feature>
<dbReference type="PANTHER" id="PTHR42682:SF5">
    <property type="entry name" value="HYDROGENASE-4 COMPONENT F"/>
    <property type="match status" value="1"/>
</dbReference>
<organism evidence="10 11">
    <name type="scientific">Ferrimicrobium acidiphilum</name>
    <dbReference type="NCBI Taxonomy" id="121039"/>
    <lineage>
        <taxon>Bacteria</taxon>
        <taxon>Bacillati</taxon>
        <taxon>Actinomycetota</taxon>
        <taxon>Acidimicrobiia</taxon>
        <taxon>Acidimicrobiales</taxon>
        <taxon>Acidimicrobiaceae</taxon>
        <taxon>Ferrimicrobium</taxon>
    </lineage>
</organism>
<evidence type="ECO:0000313" key="11">
    <source>
        <dbReference type="Proteomes" id="UP001560267"/>
    </source>
</evidence>
<feature type="transmembrane region" description="Helical" evidence="8">
    <location>
        <begin position="58"/>
        <end position="78"/>
    </location>
</feature>
<keyword evidence="5" id="KW-0560">Oxidoreductase</keyword>
<feature type="transmembrane region" description="Helical" evidence="8">
    <location>
        <begin position="362"/>
        <end position="383"/>
    </location>
</feature>
<feature type="transmembrane region" description="Helical" evidence="8">
    <location>
        <begin position="238"/>
        <end position="256"/>
    </location>
</feature>
<feature type="transmembrane region" description="Helical" evidence="8">
    <location>
        <begin position="27"/>
        <end position="46"/>
    </location>
</feature>
<evidence type="ECO:0000256" key="7">
    <source>
        <dbReference type="RuleBase" id="RU000320"/>
    </source>
</evidence>
<reference evidence="10 11" key="1">
    <citation type="submission" date="2024-07" db="EMBL/GenBank/DDBJ databases">
        <title>Draft Genome Sequence of Ferrimicrobium acidiphilum Strain YE2023, Isolated from a Pulp of Bioleach Reactor.</title>
        <authorList>
            <person name="Elkina Y.A."/>
            <person name="Bulaeva A.G."/>
            <person name="Beletsky A.V."/>
            <person name="Mardanov A.V."/>
        </authorList>
    </citation>
    <scope>NUCLEOTIDE SEQUENCE [LARGE SCALE GENOMIC DNA]</scope>
    <source>
        <strain evidence="10 11">YE2023</strain>
    </source>
</reference>
<dbReference type="PANTHER" id="PTHR42682">
    <property type="entry name" value="HYDROGENASE-4 COMPONENT F"/>
    <property type="match status" value="1"/>
</dbReference>
<keyword evidence="2" id="KW-1003">Cell membrane</keyword>
<feature type="transmembrane region" description="Helical" evidence="8">
    <location>
        <begin position="152"/>
        <end position="178"/>
    </location>
</feature>
<evidence type="ECO:0000259" key="9">
    <source>
        <dbReference type="Pfam" id="PF00361"/>
    </source>
</evidence>
<evidence type="ECO:0000256" key="5">
    <source>
        <dbReference type="ARBA" id="ARBA00023002"/>
    </source>
</evidence>
<gene>
    <name evidence="10" type="ORF">AB6A68_02225</name>
</gene>
<proteinExistence type="predicted"/>
<evidence type="ECO:0000256" key="2">
    <source>
        <dbReference type="ARBA" id="ARBA00022475"/>
    </source>
</evidence>
<protein>
    <submittedName>
        <fullName evidence="10">Proton-conducting transporter membrane subunit</fullName>
    </submittedName>
</protein>
<keyword evidence="6 8" id="KW-0472">Membrane</keyword>
<evidence type="ECO:0000256" key="4">
    <source>
        <dbReference type="ARBA" id="ARBA00022989"/>
    </source>
</evidence>
<keyword evidence="3 7" id="KW-0812">Transmembrane</keyword>
<dbReference type="InterPro" id="IPR052175">
    <property type="entry name" value="ComplexI-like_HydComp"/>
</dbReference>
<name>A0ABV3XZI1_9ACTN</name>
<comment type="caution">
    <text evidence="10">The sequence shown here is derived from an EMBL/GenBank/DDBJ whole genome shotgun (WGS) entry which is preliminary data.</text>
</comment>
<evidence type="ECO:0000313" key="10">
    <source>
        <dbReference type="EMBL" id="MEX6428655.1"/>
    </source>
</evidence>
<feature type="transmembrane region" description="Helical" evidence="8">
    <location>
        <begin position="122"/>
        <end position="140"/>
    </location>
</feature>
<evidence type="ECO:0000256" key="1">
    <source>
        <dbReference type="ARBA" id="ARBA00004651"/>
    </source>
</evidence>
<keyword evidence="11" id="KW-1185">Reference proteome</keyword>
<feature type="domain" description="NADH:quinone oxidoreductase/Mrp antiporter transmembrane" evidence="9">
    <location>
        <begin position="122"/>
        <end position="407"/>
    </location>
</feature>
<accession>A0ABV3XZI1</accession>
<feature type="transmembrane region" description="Helical" evidence="8">
    <location>
        <begin position="307"/>
        <end position="325"/>
    </location>
</feature>
<comment type="subcellular location">
    <subcellularLocation>
        <location evidence="1">Cell membrane</location>
        <topology evidence="1">Multi-pass membrane protein</topology>
    </subcellularLocation>
    <subcellularLocation>
        <location evidence="7">Membrane</location>
        <topology evidence="7">Multi-pass membrane protein</topology>
    </subcellularLocation>
</comment>
<dbReference type="EMBL" id="JBFSHR010000004">
    <property type="protein sequence ID" value="MEX6428655.1"/>
    <property type="molecule type" value="Genomic_DNA"/>
</dbReference>
<evidence type="ECO:0000256" key="6">
    <source>
        <dbReference type="ARBA" id="ARBA00023136"/>
    </source>
</evidence>
<feature type="transmembrane region" description="Helical" evidence="8">
    <location>
        <begin position="268"/>
        <end position="287"/>
    </location>
</feature>
<evidence type="ECO:0000256" key="8">
    <source>
        <dbReference type="SAM" id="Phobius"/>
    </source>
</evidence>
<feature type="transmembrane region" description="Helical" evidence="8">
    <location>
        <begin position="444"/>
        <end position="466"/>
    </location>
</feature>
<evidence type="ECO:0000256" key="3">
    <source>
        <dbReference type="ARBA" id="ARBA00022692"/>
    </source>
</evidence>
<dbReference type="Proteomes" id="UP001560267">
    <property type="component" value="Unassembled WGS sequence"/>
</dbReference>